<protein>
    <submittedName>
        <fullName evidence="1">Uncharacterized protein</fullName>
    </submittedName>
</protein>
<proteinExistence type="predicted"/>
<dbReference type="GeneID" id="40233838"/>
<sequence length="98" mass="11520">MVRPHARPRRDMRYGQLPLAVDLSRWGVRRMSAFSNSTEFEIWSINWCGRCVRDEHADSGFGCPILDTVYLENRVPPEWSEGTDDLRDRYHCSEFEPS</sequence>
<dbReference type="EMBL" id="JF937101">
    <property type="protein sequence ID" value="AEK09560.1"/>
    <property type="molecule type" value="Genomic_DNA"/>
</dbReference>
<keyword evidence="2" id="KW-1185">Reference proteome</keyword>
<dbReference type="Proteomes" id="UP000008414">
    <property type="component" value="Segment"/>
</dbReference>
<evidence type="ECO:0000313" key="2">
    <source>
        <dbReference type="Proteomes" id="UP000008414"/>
    </source>
</evidence>
<organism evidence="1 2">
    <name type="scientific">Mycobacterium phage LittleE</name>
    <dbReference type="NCBI Taxonomy" id="2922212"/>
    <lineage>
        <taxon>Viruses</taxon>
        <taxon>Duplodnaviria</taxon>
        <taxon>Heunggongvirae</taxon>
        <taxon>Uroviricota</taxon>
        <taxon>Caudoviricetes</taxon>
        <taxon>Omegavirus</taxon>
        <taxon>Omegavirus littlee</taxon>
    </lineage>
</organism>
<name>G1D466_9CAUD</name>
<dbReference type="OrthoDB" id="20546at10239"/>
<evidence type="ECO:0000313" key="1">
    <source>
        <dbReference type="EMBL" id="AEK09560.1"/>
    </source>
</evidence>
<accession>G1D466</accession>
<reference evidence="1 2" key="1">
    <citation type="journal article" date="2012" name="J. Virol.">
        <title>Complete Genome Sequences of 138 Mycobacteriophages.</title>
        <authorList>
            <consortium name="the Science Education Alliance Phage Hunters Advancing Genomics and Evolutionary Science Program"/>
            <consortium name="the KwaZulu-Natal Research Institute for Tuberculosis and HIV Mycobacterial Genetics Course Students"/>
            <consortium name="the Phage Hunters Integrating Research and Education Program"/>
            <person name="Hatfull G.F."/>
        </authorList>
    </citation>
    <scope>NUCLEOTIDE SEQUENCE [LARGE SCALE GENOMIC DNA]</scope>
    <source>
        <strain evidence="1">LittleE</strain>
    </source>
</reference>
<dbReference type="RefSeq" id="YP_009637092.1">
    <property type="nucleotide sequence ID" value="NC_042322.1"/>
</dbReference>
<gene>
    <name evidence="1" type="primary">181</name>
    <name evidence="1" type="ORF">LITTLEE_181</name>
</gene>